<evidence type="ECO:0000259" key="10">
    <source>
        <dbReference type="PROSITE" id="PS50109"/>
    </source>
</evidence>
<feature type="domain" description="Histidine kinase" evidence="10">
    <location>
        <begin position="232"/>
        <end position="423"/>
    </location>
</feature>
<keyword evidence="4" id="KW-0597">Phosphoprotein</keyword>
<feature type="domain" description="HAMP" evidence="11">
    <location>
        <begin position="157"/>
        <end position="209"/>
    </location>
</feature>
<dbReference type="STRING" id="1033802.SSPSH_001431"/>
<reference evidence="12 13" key="1">
    <citation type="journal article" date="2011" name="J. Bacteriol.">
        <title>Genome sequence of Salinisphaera shabanensis, a gammaproteobacterium from the harsh, variable environment of the brine-seawater interface of the Shaban Deep in the Red Sea.</title>
        <authorList>
            <person name="Antunes A."/>
            <person name="Alam I."/>
            <person name="Bajic V.B."/>
            <person name="Stingl U."/>
        </authorList>
    </citation>
    <scope>NUCLEOTIDE SEQUENCE [LARGE SCALE GENOMIC DNA]</scope>
    <source>
        <strain evidence="12 13">E1L3A</strain>
    </source>
</reference>
<feature type="transmembrane region" description="Helical" evidence="9">
    <location>
        <begin position="137"/>
        <end position="156"/>
    </location>
</feature>
<dbReference type="RefSeq" id="WP_006912927.1">
    <property type="nucleotide sequence ID" value="NZ_AFNV02000008.1"/>
</dbReference>
<dbReference type="InterPro" id="IPR003594">
    <property type="entry name" value="HATPase_dom"/>
</dbReference>
<dbReference type="CDD" id="cd16917">
    <property type="entry name" value="HATPase_UhpB-NarQ-NarX-like"/>
    <property type="match status" value="1"/>
</dbReference>
<keyword evidence="13" id="KW-1185">Reference proteome</keyword>
<gene>
    <name evidence="12" type="ORF">SSPSH_001431</name>
</gene>
<dbReference type="CDD" id="cd06225">
    <property type="entry name" value="HAMP"/>
    <property type="match status" value="1"/>
</dbReference>
<feature type="region of interest" description="Disordered" evidence="8">
    <location>
        <begin position="421"/>
        <end position="440"/>
    </location>
</feature>
<dbReference type="EC" id="2.7.13.3" evidence="3"/>
<evidence type="ECO:0000256" key="8">
    <source>
        <dbReference type="SAM" id="MobiDB-lite"/>
    </source>
</evidence>
<dbReference type="eggNOG" id="COG4585">
    <property type="taxonomic scope" value="Bacteria"/>
</dbReference>
<dbReference type="Gene3D" id="3.30.565.10">
    <property type="entry name" value="Histidine kinase-like ATPase, C-terminal domain"/>
    <property type="match status" value="1"/>
</dbReference>
<dbReference type="AlphaFoldDB" id="U2E7E2"/>
<dbReference type="PROSITE" id="PS50885">
    <property type="entry name" value="HAMP"/>
    <property type="match status" value="1"/>
</dbReference>
<dbReference type="SMART" id="SM00304">
    <property type="entry name" value="HAMP"/>
    <property type="match status" value="1"/>
</dbReference>
<evidence type="ECO:0000256" key="7">
    <source>
        <dbReference type="ARBA" id="ARBA00023012"/>
    </source>
</evidence>
<evidence type="ECO:0000259" key="11">
    <source>
        <dbReference type="PROSITE" id="PS50885"/>
    </source>
</evidence>
<protein>
    <recommendedName>
        <fullName evidence="3">histidine kinase</fullName>
        <ecNumber evidence="3">2.7.13.3</ecNumber>
    </recommendedName>
</protein>
<keyword evidence="6 12" id="KW-0418">Kinase</keyword>
<dbReference type="InterPro" id="IPR050482">
    <property type="entry name" value="Sensor_HK_TwoCompSys"/>
</dbReference>
<dbReference type="PANTHER" id="PTHR24421">
    <property type="entry name" value="NITRATE/NITRITE SENSOR PROTEIN NARX-RELATED"/>
    <property type="match status" value="1"/>
</dbReference>
<dbReference type="Proteomes" id="UP000006242">
    <property type="component" value="Unassembled WGS sequence"/>
</dbReference>
<name>U2E7E2_9GAMM</name>
<dbReference type="OrthoDB" id="9811306at2"/>
<comment type="subcellular location">
    <subcellularLocation>
        <location evidence="2">Membrane</location>
    </subcellularLocation>
</comment>
<evidence type="ECO:0000313" key="13">
    <source>
        <dbReference type="Proteomes" id="UP000006242"/>
    </source>
</evidence>
<dbReference type="EMBL" id="AFNV02000008">
    <property type="protein sequence ID" value="ERJ19661.1"/>
    <property type="molecule type" value="Genomic_DNA"/>
</dbReference>
<dbReference type="PROSITE" id="PS50109">
    <property type="entry name" value="HIS_KIN"/>
    <property type="match status" value="1"/>
</dbReference>
<accession>U2E7E2</accession>
<dbReference type="Pfam" id="PF07730">
    <property type="entry name" value="HisKA_3"/>
    <property type="match status" value="1"/>
</dbReference>
<dbReference type="GO" id="GO:0000155">
    <property type="term" value="F:phosphorelay sensor kinase activity"/>
    <property type="evidence" value="ECO:0007669"/>
    <property type="project" value="InterPro"/>
</dbReference>
<evidence type="ECO:0000256" key="3">
    <source>
        <dbReference type="ARBA" id="ARBA00012438"/>
    </source>
</evidence>
<evidence type="ECO:0000256" key="4">
    <source>
        <dbReference type="ARBA" id="ARBA00022553"/>
    </source>
</evidence>
<evidence type="ECO:0000256" key="1">
    <source>
        <dbReference type="ARBA" id="ARBA00000085"/>
    </source>
</evidence>
<keyword evidence="7" id="KW-0902">Two-component regulatory system</keyword>
<dbReference type="SMART" id="SM00387">
    <property type="entry name" value="HATPase_c"/>
    <property type="match status" value="1"/>
</dbReference>
<evidence type="ECO:0000256" key="2">
    <source>
        <dbReference type="ARBA" id="ARBA00004370"/>
    </source>
</evidence>
<organism evidence="12 13">
    <name type="scientific">Salinisphaera shabanensis E1L3A</name>
    <dbReference type="NCBI Taxonomy" id="1033802"/>
    <lineage>
        <taxon>Bacteria</taxon>
        <taxon>Pseudomonadati</taxon>
        <taxon>Pseudomonadota</taxon>
        <taxon>Gammaproteobacteria</taxon>
        <taxon>Salinisphaerales</taxon>
        <taxon>Salinisphaeraceae</taxon>
        <taxon>Salinisphaera</taxon>
    </lineage>
</organism>
<dbReference type="SUPFAM" id="SSF55874">
    <property type="entry name" value="ATPase domain of HSP90 chaperone/DNA topoisomerase II/histidine kinase"/>
    <property type="match status" value="1"/>
</dbReference>
<reference evidence="12 13" key="2">
    <citation type="journal article" date="2013" name="PLoS ONE">
        <title>INDIGO - INtegrated Data Warehouse of MIcrobial GenOmes with Examples from the Red Sea Extremophiles.</title>
        <authorList>
            <person name="Alam I."/>
            <person name="Antunes A."/>
            <person name="Kamau A.A."/>
            <person name="Ba Alawi W."/>
            <person name="Kalkatawi M."/>
            <person name="Stingl U."/>
            <person name="Bajic V.B."/>
        </authorList>
    </citation>
    <scope>NUCLEOTIDE SEQUENCE [LARGE SCALE GENOMIC DNA]</scope>
    <source>
        <strain evidence="12 13">E1L3A</strain>
    </source>
</reference>
<evidence type="ECO:0000313" key="12">
    <source>
        <dbReference type="EMBL" id="ERJ19661.1"/>
    </source>
</evidence>
<keyword evidence="9" id="KW-1133">Transmembrane helix</keyword>
<evidence type="ECO:0000256" key="9">
    <source>
        <dbReference type="SAM" id="Phobius"/>
    </source>
</evidence>
<dbReference type="Pfam" id="PF00672">
    <property type="entry name" value="HAMP"/>
    <property type="match status" value="1"/>
</dbReference>
<dbReference type="Pfam" id="PF02518">
    <property type="entry name" value="HATPase_c"/>
    <property type="match status" value="1"/>
</dbReference>
<keyword evidence="9" id="KW-0812">Transmembrane</keyword>
<dbReference type="GO" id="GO:0016020">
    <property type="term" value="C:membrane"/>
    <property type="evidence" value="ECO:0007669"/>
    <property type="project" value="UniProtKB-SubCell"/>
</dbReference>
<comment type="caution">
    <text evidence="12">The sequence shown here is derived from an EMBL/GenBank/DDBJ whole genome shotgun (WGS) entry which is preliminary data.</text>
</comment>
<evidence type="ECO:0000256" key="6">
    <source>
        <dbReference type="ARBA" id="ARBA00022777"/>
    </source>
</evidence>
<dbReference type="InterPro" id="IPR003660">
    <property type="entry name" value="HAMP_dom"/>
</dbReference>
<dbReference type="InterPro" id="IPR011712">
    <property type="entry name" value="Sig_transdc_His_kin_sub3_dim/P"/>
</dbReference>
<dbReference type="PANTHER" id="PTHR24421:SF58">
    <property type="entry name" value="SIGNAL TRANSDUCTION HISTIDINE-PROTEIN KINASE_PHOSPHATASE UHPB"/>
    <property type="match status" value="1"/>
</dbReference>
<dbReference type="InterPro" id="IPR036890">
    <property type="entry name" value="HATPase_C_sf"/>
</dbReference>
<sequence>MIAVTLLLAMILCAAAWLVIHNAQRAVTEEMQASVALAGDLVENSIRSDSEALAAARRLSDIGHLRHLCLSLVARTEPSPTGCTNDETTEAPDWFSALIRPEALPERRLAIAPDYAMVIVADPDDEIAEAWQDTRGLLALLVVFYLATIAVVYRLFGRALVPVRRIDAALARIEHGDYAIRLPRFSLPEFDGIAAQFNHMAAALDAAQRENRRLREHSLRIQEDERRNLARELHDELGQSLTAIRADAAGILARGEKLPPGVAESAEAIVAVAGRIYDQTRLMMRRLRPPGLDELGLDAALENHVASRQRSHREVSLVYTGNDRLADVPTPIAIHVFRLVQEALTNALRHGAPAHIDITVDLETDRLQVDVRDDGRGFDPQAYRPGLGLSGMAERIDLLGGRLQVDSRHHHGTHIHADIPRASAASAKGRISPEIGKISH</sequence>
<keyword evidence="9" id="KW-0472">Membrane</keyword>
<evidence type="ECO:0000256" key="5">
    <source>
        <dbReference type="ARBA" id="ARBA00022679"/>
    </source>
</evidence>
<proteinExistence type="predicted"/>
<dbReference type="InterPro" id="IPR005467">
    <property type="entry name" value="His_kinase_dom"/>
</dbReference>
<dbReference type="Gene3D" id="1.20.5.1930">
    <property type="match status" value="1"/>
</dbReference>
<dbReference type="GO" id="GO:0046983">
    <property type="term" value="F:protein dimerization activity"/>
    <property type="evidence" value="ECO:0007669"/>
    <property type="project" value="InterPro"/>
</dbReference>
<keyword evidence="5 12" id="KW-0808">Transferase</keyword>
<dbReference type="Gene3D" id="6.10.340.10">
    <property type="match status" value="1"/>
</dbReference>
<comment type="catalytic activity">
    <reaction evidence="1">
        <text>ATP + protein L-histidine = ADP + protein N-phospho-L-histidine.</text>
        <dbReference type="EC" id="2.7.13.3"/>
    </reaction>
</comment>